<dbReference type="EMBL" id="PNBX01000235">
    <property type="protein sequence ID" value="TMO59510.1"/>
    <property type="molecule type" value="Genomic_DNA"/>
</dbReference>
<protein>
    <submittedName>
        <fullName evidence="2">Maf protein</fullName>
    </submittedName>
</protein>
<accession>A0A5S3USF5</accession>
<comment type="caution">
    <text evidence="2">The sequence shown here is derived from an EMBL/GenBank/DDBJ whole genome shotgun (WGS) entry which is preliminary data.</text>
</comment>
<gene>
    <name evidence="2" type="ORF">CWC19_21335</name>
</gene>
<name>A0A5S3USF5_9GAMM</name>
<feature type="non-terminal residue" evidence="2">
    <location>
        <position position="98"/>
    </location>
</feature>
<organism evidence="2 3">
    <name type="scientific">Pseudoalteromonas aurantia</name>
    <dbReference type="NCBI Taxonomy" id="43654"/>
    <lineage>
        <taxon>Bacteria</taxon>
        <taxon>Pseudomonadati</taxon>
        <taxon>Pseudomonadota</taxon>
        <taxon>Gammaproteobacteria</taxon>
        <taxon>Alteromonadales</taxon>
        <taxon>Pseudoalteromonadaceae</taxon>
        <taxon>Pseudoalteromonas</taxon>
    </lineage>
</organism>
<evidence type="ECO:0000313" key="2">
    <source>
        <dbReference type="EMBL" id="TMO59510.1"/>
    </source>
</evidence>
<evidence type="ECO:0000259" key="1">
    <source>
        <dbReference type="Pfam" id="PF20157"/>
    </source>
</evidence>
<evidence type="ECO:0000313" key="3">
    <source>
        <dbReference type="Proteomes" id="UP000307217"/>
    </source>
</evidence>
<feature type="domain" description="Glycosyltransferase Maf N-terminal" evidence="1">
    <location>
        <begin position="39"/>
        <end position="96"/>
    </location>
</feature>
<dbReference type="Pfam" id="PF20157">
    <property type="entry name" value="Maf_flag10_N"/>
    <property type="match status" value="1"/>
</dbReference>
<reference evidence="2 3" key="1">
    <citation type="submission" date="2018-01" db="EMBL/GenBank/DDBJ databases">
        <authorList>
            <person name="Paulsen S."/>
            <person name="Gram L.K."/>
        </authorList>
    </citation>
    <scope>NUCLEOTIDE SEQUENCE [LARGE SCALE GENOMIC DNA]</scope>
    <source>
        <strain evidence="2 3">S3790</strain>
    </source>
</reference>
<proteinExistence type="predicted"/>
<dbReference type="InterPro" id="IPR045376">
    <property type="entry name" value="Maf_N"/>
</dbReference>
<sequence>MVESKDVENQLKQIEKILQASVEKSVLEEKFIEEANDQFEINLVALKKYFPEIYDKYINFSPKEQFNLFLNDNGSPNLVDYDTNCPIYSADPISQVKD</sequence>
<dbReference type="Proteomes" id="UP000307217">
    <property type="component" value="Unassembled WGS sequence"/>
</dbReference>
<dbReference type="AlphaFoldDB" id="A0A5S3USF5"/>
<reference evidence="3" key="2">
    <citation type="submission" date="2019-06" db="EMBL/GenBank/DDBJ databases">
        <title>Co-occurence of chitin degradation, pigmentation and bioactivity in marine Pseudoalteromonas.</title>
        <authorList>
            <person name="Sonnenschein E.C."/>
            <person name="Bech P.K."/>
        </authorList>
    </citation>
    <scope>NUCLEOTIDE SEQUENCE [LARGE SCALE GENOMIC DNA]</scope>
    <source>
        <strain evidence="3">S3790</strain>
    </source>
</reference>